<accession>A0A6J6VFJ3</accession>
<gene>
    <name evidence="1" type="ORF">UFOPK2918_00209</name>
    <name evidence="2" type="ORF">UFOPK4303_00537</name>
</gene>
<reference evidence="1" key="1">
    <citation type="submission" date="2020-05" db="EMBL/GenBank/DDBJ databases">
        <authorList>
            <person name="Chiriac C."/>
            <person name="Salcher M."/>
            <person name="Ghai R."/>
            <person name="Kavagutti S V."/>
        </authorList>
    </citation>
    <scope>NUCLEOTIDE SEQUENCE</scope>
</reference>
<dbReference type="PANTHER" id="PTHR43190">
    <property type="entry name" value="N-ACETYL-D-GLUCOSAMINE KINASE"/>
    <property type="match status" value="1"/>
</dbReference>
<dbReference type="InterPro" id="IPR043129">
    <property type="entry name" value="ATPase_NBD"/>
</dbReference>
<dbReference type="PANTHER" id="PTHR43190:SF3">
    <property type="entry name" value="N-ACETYL-D-GLUCOSAMINE KINASE"/>
    <property type="match status" value="1"/>
</dbReference>
<dbReference type="SUPFAM" id="SSF53067">
    <property type="entry name" value="Actin-like ATPase domain"/>
    <property type="match status" value="1"/>
</dbReference>
<sequence length="310" mass="31864">MGLSSHTHSTILKPVTLTVDLGQSGSRIRLGEISISSTRGKLAGEHPLPALRAVFESTEKLESEHVALSCTGFGGLVTDPLPFLKLCSEFFGATKVAVIDDGLAGFVGALGGSTGVVLSIGGGVVSVGGREGKFAHRDGLGSTFGDEGGGFWLGKLGITKALGIRQGRGDDQILLDVFADQVAAYDALDVKNGAEAATLAIHSAKKLFEAADAGSPMAIAIRDEGAALLSQTVIATWIGAGGSTSDSPEIAIQGGPSKNQKYVDTIKTVIAATLPNVKFIAARGDNLDGGQWIAENMHTDAAPLLRWATN</sequence>
<evidence type="ECO:0000313" key="1">
    <source>
        <dbReference type="EMBL" id="CAB4769628.1"/>
    </source>
</evidence>
<dbReference type="Gene3D" id="3.30.420.40">
    <property type="match status" value="1"/>
</dbReference>
<dbReference type="AlphaFoldDB" id="A0A6J6VFJ3"/>
<dbReference type="InterPro" id="IPR052519">
    <property type="entry name" value="Euk-type_GlcNAc_Kinase"/>
</dbReference>
<organism evidence="1">
    <name type="scientific">freshwater metagenome</name>
    <dbReference type="NCBI Taxonomy" id="449393"/>
    <lineage>
        <taxon>unclassified sequences</taxon>
        <taxon>metagenomes</taxon>
        <taxon>ecological metagenomes</taxon>
    </lineage>
</organism>
<name>A0A6J6VFJ3_9ZZZZ</name>
<evidence type="ECO:0000313" key="2">
    <source>
        <dbReference type="EMBL" id="CAB5047615.1"/>
    </source>
</evidence>
<protein>
    <submittedName>
        <fullName evidence="1">Unannotated protein</fullName>
    </submittedName>
</protein>
<dbReference type="EMBL" id="CAFBQI010000032">
    <property type="protein sequence ID" value="CAB5047615.1"/>
    <property type="molecule type" value="Genomic_DNA"/>
</dbReference>
<dbReference type="EMBL" id="CAEZZT010000008">
    <property type="protein sequence ID" value="CAB4769628.1"/>
    <property type="molecule type" value="Genomic_DNA"/>
</dbReference>
<proteinExistence type="predicted"/>